<sequence>MLQWPPVFAKVQPHQRVQNASAFVIKTRSTTQWQADLAPKEMATSDMRNRCHVQPLLTWSTNTAHPISLD</sequence>
<dbReference type="Proteomes" id="UP001235939">
    <property type="component" value="Chromosome 22"/>
</dbReference>
<gene>
    <name evidence="1" type="ORF">LAZ67_22001629</name>
</gene>
<dbReference type="EMBL" id="CP092884">
    <property type="protein sequence ID" value="UYV82985.1"/>
    <property type="molecule type" value="Genomic_DNA"/>
</dbReference>
<keyword evidence="2" id="KW-1185">Reference proteome</keyword>
<organism evidence="1 2">
    <name type="scientific">Cordylochernes scorpioides</name>
    <dbReference type="NCBI Taxonomy" id="51811"/>
    <lineage>
        <taxon>Eukaryota</taxon>
        <taxon>Metazoa</taxon>
        <taxon>Ecdysozoa</taxon>
        <taxon>Arthropoda</taxon>
        <taxon>Chelicerata</taxon>
        <taxon>Arachnida</taxon>
        <taxon>Pseudoscorpiones</taxon>
        <taxon>Cheliferoidea</taxon>
        <taxon>Chernetidae</taxon>
        <taxon>Cordylochernes</taxon>
    </lineage>
</organism>
<name>A0ABY6LTC9_9ARAC</name>
<evidence type="ECO:0000313" key="2">
    <source>
        <dbReference type="Proteomes" id="UP001235939"/>
    </source>
</evidence>
<evidence type="ECO:0000313" key="1">
    <source>
        <dbReference type="EMBL" id="UYV82985.1"/>
    </source>
</evidence>
<proteinExistence type="predicted"/>
<accession>A0ABY6LTC9</accession>
<protein>
    <submittedName>
        <fullName evidence="1">Uncharacterized protein</fullName>
    </submittedName>
</protein>
<reference evidence="1 2" key="1">
    <citation type="submission" date="2022-03" db="EMBL/GenBank/DDBJ databases">
        <title>A chromosomal length assembly of Cordylochernes scorpioides.</title>
        <authorList>
            <person name="Zeh D."/>
            <person name="Zeh J."/>
        </authorList>
    </citation>
    <scope>NUCLEOTIDE SEQUENCE [LARGE SCALE GENOMIC DNA]</scope>
    <source>
        <strain evidence="1">IN4F17</strain>
        <tissue evidence="1">Whole Body</tissue>
    </source>
</reference>